<evidence type="ECO:0000313" key="2">
    <source>
        <dbReference type="Proteomes" id="UP000187203"/>
    </source>
</evidence>
<accession>A0A1R3K9G9</accession>
<dbReference type="EMBL" id="AWUE01014451">
    <property type="protein sequence ID" value="OMP03668.1"/>
    <property type="molecule type" value="Genomic_DNA"/>
</dbReference>
<name>A0A1R3K9G9_9ROSI</name>
<proteinExistence type="predicted"/>
<dbReference type="OrthoDB" id="10497025at2759"/>
<gene>
    <name evidence="1" type="ORF">COLO4_10277</name>
</gene>
<keyword evidence="2" id="KW-1185">Reference proteome</keyword>
<protein>
    <submittedName>
        <fullName evidence="1">Uncharacterized protein</fullName>
    </submittedName>
</protein>
<dbReference type="Proteomes" id="UP000187203">
    <property type="component" value="Unassembled WGS sequence"/>
</dbReference>
<evidence type="ECO:0000313" key="1">
    <source>
        <dbReference type="EMBL" id="OMP03668.1"/>
    </source>
</evidence>
<reference evidence="2" key="1">
    <citation type="submission" date="2013-09" db="EMBL/GenBank/DDBJ databases">
        <title>Corchorus olitorius genome sequencing.</title>
        <authorList>
            <person name="Alam M."/>
            <person name="Haque M.S."/>
            <person name="Islam M.S."/>
            <person name="Emdad E.M."/>
            <person name="Islam M.M."/>
            <person name="Ahmed B."/>
            <person name="Halim A."/>
            <person name="Hossen Q.M.M."/>
            <person name="Hossain M.Z."/>
            <person name="Ahmed R."/>
            <person name="Khan M.M."/>
            <person name="Islam R."/>
            <person name="Rashid M.M."/>
            <person name="Khan S.A."/>
            <person name="Rahman M.S."/>
            <person name="Alam M."/>
            <person name="Yahiya A.S."/>
            <person name="Khan M.S."/>
            <person name="Azam M.S."/>
            <person name="Haque T."/>
            <person name="Lashkar M.Z.H."/>
            <person name="Akhand A.I."/>
            <person name="Morshed G."/>
            <person name="Roy S."/>
            <person name="Uddin K.S."/>
            <person name="Rabeya T."/>
            <person name="Hossain A.S."/>
            <person name="Chowdhury A."/>
            <person name="Snigdha A.R."/>
            <person name="Mortoza M.S."/>
            <person name="Matin S.A."/>
            <person name="Hoque S.M.E."/>
            <person name="Islam M.K."/>
            <person name="Roy D.K."/>
            <person name="Haider R."/>
            <person name="Moosa M.M."/>
            <person name="Elias S.M."/>
            <person name="Hasan A.M."/>
            <person name="Jahan S."/>
            <person name="Shafiuddin M."/>
            <person name="Mahmood N."/>
            <person name="Shommy N.S."/>
        </authorList>
    </citation>
    <scope>NUCLEOTIDE SEQUENCE [LARGE SCALE GENOMIC DNA]</scope>
    <source>
        <strain evidence="2">cv. O-4</strain>
    </source>
</reference>
<comment type="caution">
    <text evidence="1">The sequence shown here is derived from an EMBL/GenBank/DDBJ whole genome shotgun (WGS) entry which is preliminary data.</text>
</comment>
<organism evidence="1 2">
    <name type="scientific">Corchorus olitorius</name>
    <dbReference type="NCBI Taxonomy" id="93759"/>
    <lineage>
        <taxon>Eukaryota</taxon>
        <taxon>Viridiplantae</taxon>
        <taxon>Streptophyta</taxon>
        <taxon>Embryophyta</taxon>
        <taxon>Tracheophyta</taxon>
        <taxon>Spermatophyta</taxon>
        <taxon>Magnoliopsida</taxon>
        <taxon>eudicotyledons</taxon>
        <taxon>Gunneridae</taxon>
        <taxon>Pentapetalae</taxon>
        <taxon>rosids</taxon>
        <taxon>malvids</taxon>
        <taxon>Malvales</taxon>
        <taxon>Malvaceae</taxon>
        <taxon>Grewioideae</taxon>
        <taxon>Apeibeae</taxon>
        <taxon>Corchorus</taxon>
    </lineage>
</organism>
<sequence length="140" mass="15359">MGQDRSKVQTCRYLLGRWKGTGTISYIESNHLIVNVQGKFQEAFNVGRGDKKGIEDIVVGIVLNASLVMDVECELWGNGQVGQTRKLNKLAVVGRVDIGGKGSNCYSFRAARPTFKCENDNATKKANMRRTSALDGEMGD</sequence>
<dbReference type="AlphaFoldDB" id="A0A1R3K9G9"/>